<evidence type="ECO:0000313" key="1">
    <source>
        <dbReference type="EMBL" id="KAF6232375.1"/>
    </source>
</evidence>
<proteinExistence type="predicted"/>
<dbReference type="AlphaFoldDB" id="A0A8H6FPN7"/>
<dbReference type="GeneID" id="59291131"/>
<reference evidence="1 2" key="1">
    <citation type="journal article" date="2020" name="Genomics">
        <title>Complete, high-quality genomes from long-read metagenomic sequencing of two wolf lichen thalli reveals enigmatic genome architecture.</title>
        <authorList>
            <person name="McKenzie S.K."/>
            <person name="Walston R.F."/>
            <person name="Allen J.L."/>
        </authorList>
    </citation>
    <scope>NUCLEOTIDE SEQUENCE [LARGE SCALE GENOMIC DNA]</scope>
    <source>
        <strain evidence="1">WasteWater2</strain>
    </source>
</reference>
<dbReference type="OrthoDB" id="10307881at2759"/>
<comment type="caution">
    <text evidence="1">The sequence shown here is derived from an EMBL/GenBank/DDBJ whole genome shotgun (WGS) entry which is preliminary data.</text>
</comment>
<dbReference type="Proteomes" id="UP000578531">
    <property type="component" value="Unassembled WGS sequence"/>
</dbReference>
<sequence length="74" mass="8565">MVCLCGYDANNDHCHLLSMPPSPNDFYENFWAPTFTKLLEGGLRTVPARHEPSKRIQWRRVFGDDAQDEPLLDM</sequence>
<keyword evidence="2" id="KW-1185">Reference proteome</keyword>
<dbReference type="EMBL" id="JACCJC010000049">
    <property type="protein sequence ID" value="KAF6232375.1"/>
    <property type="molecule type" value="Genomic_DNA"/>
</dbReference>
<evidence type="ECO:0000313" key="2">
    <source>
        <dbReference type="Proteomes" id="UP000578531"/>
    </source>
</evidence>
<name>A0A8H6FPN7_9LECA</name>
<organism evidence="1 2">
    <name type="scientific">Letharia columbiana</name>
    <dbReference type="NCBI Taxonomy" id="112416"/>
    <lineage>
        <taxon>Eukaryota</taxon>
        <taxon>Fungi</taxon>
        <taxon>Dikarya</taxon>
        <taxon>Ascomycota</taxon>
        <taxon>Pezizomycotina</taxon>
        <taxon>Lecanoromycetes</taxon>
        <taxon>OSLEUM clade</taxon>
        <taxon>Lecanoromycetidae</taxon>
        <taxon>Lecanorales</taxon>
        <taxon>Lecanorineae</taxon>
        <taxon>Parmeliaceae</taxon>
        <taxon>Letharia</taxon>
    </lineage>
</organism>
<accession>A0A8H6FPN7</accession>
<protein>
    <submittedName>
        <fullName evidence="1">Uncharacterized protein</fullName>
    </submittedName>
</protein>
<dbReference type="RefSeq" id="XP_037161804.1">
    <property type="nucleotide sequence ID" value="XM_037311370.1"/>
</dbReference>
<gene>
    <name evidence="1" type="ORF">HO173_009480</name>
</gene>